<keyword evidence="1" id="KW-0812">Transmembrane</keyword>
<organism evidence="2 3">
    <name type="scientific">Fusarium ambrosium</name>
    <dbReference type="NCBI Taxonomy" id="131363"/>
    <lineage>
        <taxon>Eukaryota</taxon>
        <taxon>Fungi</taxon>
        <taxon>Dikarya</taxon>
        <taxon>Ascomycota</taxon>
        <taxon>Pezizomycotina</taxon>
        <taxon>Sordariomycetes</taxon>
        <taxon>Hypocreomycetidae</taxon>
        <taxon>Hypocreales</taxon>
        <taxon>Nectriaceae</taxon>
        <taxon>Fusarium</taxon>
        <taxon>Fusarium solani species complex</taxon>
    </lineage>
</organism>
<comment type="caution">
    <text evidence="2">The sequence shown here is derived from an EMBL/GenBank/DDBJ whole genome shotgun (WGS) entry which is preliminary data.</text>
</comment>
<feature type="transmembrane region" description="Helical" evidence="1">
    <location>
        <begin position="20"/>
        <end position="41"/>
    </location>
</feature>
<reference evidence="2 3" key="1">
    <citation type="submission" date="2017-06" db="EMBL/GenBank/DDBJ databases">
        <title>Cmopartive genomic analysis of Ambrosia Fusariam Clade fungi.</title>
        <authorList>
            <person name="Stajich J.E."/>
            <person name="Carrillo J."/>
            <person name="Kijimoto T."/>
            <person name="Eskalen A."/>
            <person name="O'Donnell K."/>
            <person name="Kasson M."/>
        </authorList>
    </citation>
    <scope>NUCLEOTIDE SEQUENCE [LARGE SCALE GENOMIC DNA]</scope>
    <source>
        <strain evidence="2 3">NRRL 20438</strain>
    </source>
</reference>
<evidence type="ECO:0000256" key="1">
    <source>
        <dbReference type="SAM" id="Phobius"/>
    </source>
</evidence>
<protein>
    <submittedName>
        <fullName evidence="2">Uncharacterized protein</fullName>
    </submittedName>
</protein>
<keyword evidence="1" id="KW-1133">Transmembrane helix</keyword>
<keyword evidence="3" id="KW-1185">Reference proteome</keyword>
<sequence length="361" mass="38721">MSPQSQSSTTAASAFARLGVHILPILTSVTIVSLNLGGLYLGRGTLPGPVIDLSITSAMLQVVAKLQELLIVASLTSVVFNTIRDQLVSTMGSMEFWGALRSRLPLGTKILTALLLAAAGIISATAGPSIAVLLVPRIQDWDAGRGGLFLRGTVDQIFPDRLTNITISPAGDEILTSLCLSPNATNSALCLSAGFPSVMSHVASFLQVENGFDKGSIPRVINGPFSWHSVTVDSNLAAIPLSLLVGNPRGASCQASIIAPYLPAMMYQRALKEDWTYIIGKTFWESGKAETWSRTRYNWHRSWSLKTPSQIPIARTGCSLAQNIFAEGTKVSFLIMPEHSCWNETAALNVSQLDISARPRL</sequence>
<gene>
    <name evidence="2" type="ORF">CDV31_004901</name>
</gene>
<dbReference type="EMBL" id="NIZV01000049">
    <property type="protein sequence ID" value="RSM15465.1"/>
    <property type="molecule type" value="Genomic_DNA"/>
</dbReference>
<keyword evidence="1" id="KW-0472">Membrane</keyword>
<proteinExistence type="predicted"/>
<evidence type="ECO:0000313" key="3">
    <source>
        <dbReference type="Proteomes" id="UP000288429"/>
    </source>
</evidence>
<dbReference type="AlphaFoldDB" id="A0A428UMF4"/>
<name>A0A428UMF4_9HYPO</name>
<evidence type="ECO:0000313" key="2">
    <source>
        <dbReference type="EMBL" id="RSM15465.1"/>
    </source>
</evidence>
<dbReference type="Proteomes" id="UP000288429">
    <property type="component" value="Unassembled WGS sequence"/>
</dbReference>
<feature type="transmembrane region" description="Helical" evidence="1">
    <location>
        <begin position="110"/>
        <end position="135"/>
    </location>
</feature>
<accession>A0A428UMF4</accession>